<gene>
    <name evidence="3" type="primary">yidD</name>
    <name evidence="3" type="ORF">ENQ31_04585</name>
</gene>
<comment type="subcellular location">
    <subcellularLocation>
        <location evidence="1">Cell membrane</location>
        <topology evidence="1">Peripheral membrane protein</topology>
        <orientation evidence="1">Cytoplasmic side</orientation>
    </subcellularLocation>
</comment>
<comment type="function">
    <text evidence="1">Could be involved in insertion of integral membrane proteins into the membrane.</text>
</comment>
<protein>
    <recommendedName>
        <fullName evidence="1">Putative membrane protein insertion efficiency factor</fullName>
    </recommendedName>
</protein>
<comment type="caution">
    <text evidence="3">The sequence shown here is derived from an EMBL/GenBank/DDBJ whole genome shotgun (WGS) entry which is preliminary data.</text>
</comment>
<feature type="compositionally biased region" description="Gly residues" evidence="2">
    <location>
        <begin position="1"/>
        <end position="13"/>
    </location>
</feature>
<evidence type="ECO:0000256" key="1">
    <source>
        <dbReference type="HAMAP-Rule" id="MF_00386"/>
    </source>
</evidence>
<dbReference type="GO" id="GO:0005886">
    <property type="term" value="C:plasma membrane"/>
    <property type="evidence" value="ECO:0007669"/>
    <property type="project" value="UniProtKB-SubCell"/>
</dbReference>
<comment type="similarity">
    <text evidence="1">Belongs to the UPF0161 family.</text>
</comment>
<proteinExistence type="inferred from homology"/>
<keyword evidence="1" id="KW-1003">Cell membrane</keyword>
<evidence type="ECO:0000256" key="2">
    <source>
        <dbReference type="SAM" id="MobiDB-lite"/>
    </source>
</evidence>
<dbReference type="InterPro" id="IPR002696">
    <property type="entry name" value="Membr_insert_effic_factor_YidD"/>
</dbReference>
<dbReference type="PANTHER" id="PTHR33383:SF1">
    <property type="entry name" value="MEMBRANE PROTEIN INSERTION EFFICIENCY FACTOR-RELATED"/>
    <property type="match status" value="1"/>
</dbReference>
<dbReference type="AlphaFoldDB" id="A0A7C2NUP4"/>
<organism evidence="3">
    <name type="scientific">Thermoanaerobaculum aquaticum</name>
    <dbReference type="NCBI Taxonomy" id="1312852"/>
    <lineage>
        <taxon>Bacteria</taxon>
        <taxon>Pseudomonadati</taxon>
        <taxon>Acidobacteriota</taxon>
        <taxon>Thermoanaerobaculia</taxon>
        <taxon>Thermoanaerobaculales</taxon>
        <taxon>Thermoanaerobaculaceae</taxon>
        <taxon>Thermoanaerobaculum</taxon>
    </lineage>
</organism>
<accession>A0A7C2NUP4</accession>
<sequence length="121" mass="12764">MGRGAGGRSAAGRGGEREKGAGGGALARGGGGVRTVPGEGDRPGWAARLGIGALRWYKRWVSPLLPPACRFTPTCSEYMAEAMAVWGFWRGLGLGLRRLGRCHPWHPGGFDPVPGRPEKRG</sequence>
<dbReference type="OrthoDB" id="9801753at2"/>
<evidence type="ECO:0000313" key="3">
    <source>
        <dbReference type="EMBL" id="HET47420.1"/>
    </source>
</evidence>
<feature type="compositionally biased region" description="Gly residues" evidence="2">
    <location>
        <begin position="21"/>
        <end position="33"/>
    </location>
</feature>
<dbReference type="HAMAP" id="MF_00386">
    <property type="entry name" value="UPF0161_YidD"/>
    <property type="match status" value="1"/>
</dbReference>
<dbReference type="EMBL" id="DSMR01000336">
    <property type="protein sequence ID" value="HET47420.1"/>
    <property type="molecule type" value="Genomic_DNA"/>
</dbReference>
<dbReference type="PANTHER" id="PTHR33383">
    <property type="entry name" value="MEMBRANE PROTEIN INSERTION EFFICIENCY FACTOR-RELATED"/>
    <property type="match status" value="1"/>
</dbReference>
<feature type="region of interest" description="Disordered" evidence="2">
    <location>
        <begin position="1"/>
        <end position="44"/>
    </location>
</feature>
<keyword evidence="1" id="KW-0472">Membrane</keyword>
<reference evidence="3" key="1">
    <citation type="journal article" date="2020" name="mSystems">
        <title>Genome- and Community-Level Interaction Insights into Carbon Utilization and Element Cycling Functions of Hydrothermarchaeota in Hydrothermal Sediment.</title>
        <authorList>
            <person name="Zhou Z."/>
            <person name="Liu Y."/>
            <person name="Xu W."/>
            <person name="Pan J."/>
            <person name="Luo Z.H."/>
            <person name="Li M."/>
        </authorList>
    </citation>
    <scope>NUCLEOTIDE SEQUENCE [LARGE SCALE GENOMIC DNA]</scope>
    <source>
        <strain evidence="3">SpSt-299</strain>
    </source>
</reference>
<name>A0A7C2NUP4_9BACT</name>
<dbReference type="Pfam" id="PF01809">
    <property type="entry name" value="YidD"/>
    <property type="match status" value="1"/>
</dbReference>
<dbReference type="NCBIfam" id="TIGR00278">
    <property type="entry name" value="membrane protein insertion efficiency factor YidD"/>
    <property type="match status" value="1"/>
</dbReference>
<dbReference type="SMART" id="SM01234">
    <property type="entry name" value="Haemolytic"/>
    <property type="match status" value="1"/>
</dbReference>